<dbReference type="CDD" id="cd03801">
    <property type="entry name" value="GT4_PimA-like"/>
    <property type="match status" value="1"/>
</dbReference>
<evidence type="ECO:0000313" key="3">
    <source>
        <dbReference type="Proteomes" id="UP000545507"/>
    </source>
</evidence>
<comment type="caution">
    <text evidence="2">The sequence shown here is derived from an EMBL/GenBank/DDBJ whole genome shotgun (WGS) entry which is preliminary data.</text>
</comment>
<gene>
    <name evidence="2" type="ORF">F3K02_22560</name>
</gene>
<dbReference type="Pfam" id="PF00534">
    <property type="entry name" value="Glycos_transf_1"/>
    <property type="match status" value="1"/>
</dbReference>
<dbReference type="GO" id="GO:0016757">
    <property type="term" value="F:glycosyltransferase activity"/>
    <property type="evidence" value="ECO:0007669"/>
    <property type="project" value="InterPro"/>
</dbReference>
<dbReference type="AlphaFoldDB" id="A0A7Y8KZH5"/>
<protein>
    <submittedName>
        <fullName evidence="2">Glycosyltransferase</fullName>
    </submittedName>
</protein>
<dbReference type="Gene3D" id="3.40.50.2000">
    <property type="entry name" value="Glycogen Phosphorylase B"/>
    <property type="match status" value="1"/>
</dbReference>
<keyword evidence="3" id="KW-1185">Reference proteome</keyword>
<dbReference type="Proteomes" id="UP000545507">
    <property type="component" value="Unassembled WGS sequence"/>
</dbReference>
<name>A0A7Y8KZH5_9BURK</name>
<dbReference type="SUPFAM" id="SSF53756">
    <property type="entry name" value="UDP-Glycosyltransferase/glycogen phosphorylase"/>
    <property type="match status" value="1"/>
</dbReference>
<reference evidence="2 3" key="1">
    <citation type="submission" date="2019-09" db="EMBL/GenBank/DDBJ databases">
        <title>Hydrogenophaga aromatica sp. nov., isolated from a para-xylene-degrading enrichment culture.</title>
        <authorList>
            <person name="Tancsics A."/>
            <person name="Banerjee S."/>
        </authorList>
    </citation>
    <scope>NUCLEOTIDE SEQUENCE [LARGE SCALE GENOMIC DNA]</scope>
    <source>
        <strain evidence="2 3">D2P1</strain>
    </source>
</reference>
<evidence type="ECO:0000259" key="1">
    <source>
        <dbReference type="Pfam" id="PF00534"/>
    </source>
</evidence>
<dbReference type="PANTHER" id="PTHR46656:SF3">
    <property type="entry name" value="PUTATIVE-RELATED"/>
    <property type="match status" value="1"/>
</dbReference>
<dbReference type="RefSeq" id="WP_218179557.1">
    <property type="nucleotide sequence ID" value="NZ_VYGV01000025.1"/>
</dbReference>
<sequence>MKASSDMATTQLVHEGSLHQSGHATACVFAHTAGSEFIGEYVFHYLQCLKQIGCTSVFCSSAVQLRPEDLARLQTLCHQVVLGVPPGHLFHAYRAGLGLLQADKDSWDKVVFTHDQLYGPLNDLSPLLRFGDERDLDIWSASDGFASGYYLHSDFLVMRAEALAHPSVREFWDLLPALLPEAGNTESHRASLRQIEMDACTRFTDGLLRLGAFCSVSDVRRHVAEVLASQLPDRSSIRRRLLDGVNVRQDVRQAYWDLIVETFRYPFIHADLLRHNPLGVDMDGWDTLVQRQAGYDVDLIGQDLREFHHADTSKQLAWLLDEVETPAGIRLPYFLTQLLTTWPDLEEKLNIGVATEEAVLNSMAFWEHPQRKAMPDLDWPASNRFPDVVYEPAPGIVQDSALPITKGALAVWRTRTDIQSFDLNTFLGRQQFTHWRLTLGQLEYRFLALTDRDIAHLHAPCQVFAGRISHLPNLALLSAIFHTTASIVQQLQEGDVAAYEQWWPWKQVELTAMLDGLVKHPPLKKSGFRAGLPRGTRHERGVNVVGLPNGQFGVGEDARTATRALLRAGVDTCVCPAPIGALTTVYKPEWTDDLVSSTPKSRTNLICLPAADTYQLILKGWAPVLAGRYNICAWQWELPVWPKRWVPLLNIPDEIWAQSRYVADMFAKTTDKPVTYMPLSIDKPVFSPRGKAFFGIPDNAYTFLSVFDCNSWIKRKNPMGAVKAFATAFPPGRADVRLVVKIMNSQASIPEYQELLAQVAKDSRIILIDKFLPRNDMLALIDACDVFVSLHRSEGFGRVIAEAMYMGKPVISTNYSGSVDFAFEGTAYTVDGPLVSLRQGDYVEFEGQYWMDPDLDDAAAAFRRCVEDELRTQTIALAGQRQISENHTIQKIACRYLERLKALNID</sequence>
<accession>A0A7Y8KZH5</accession>
<evidence type="ECO:0000313" key="2">
    <source>
        <dbReference type="EMBL" id="NWF48014.1"/>
    </source>
</evidence>
<dbReference type="PANTHER" id="PTHR46656">
    <property type="entry name" value="PUTATIVE-RELATED"/>
    <property type="match status" value="1"/>
</dbReference>
<proteinExistence type="predicted"/>
<dbReference type="EMBL" id="VYGV01000025">
    <property type="protein sequence ID" value="NWF48014.1"/>
    <property type="molecule type" value="Genomic_DNA"/>
</dbReference>
<keyword evidence="2" id="KW-0808">Transferase</keyword>
<organism evidence="2 3">
    <name type="scientific">Hydrogenophaga aromaticivorans</name>
    <dbReference type="NCBI Taxonomy" id="2610898"/>
    <lineage>
        <taxon>Bacteria</taxon>
        <taxon>Pseudomonadati</taxon>
        <taxon>Pseudomonadota</taxon>
        <taxon>Betaproteobacteria</taxon>
        <taxon>Burkholderiales</taxon>
        <taxon>Comamonadaceae</taxon>
        <taxon>Hydrogenophaga</taxon>
    </lineage>
</organism>
<feature type="domain" description="Glycosyl transferase family 1" evidence="1">
    <location>
        <begin position="768"/>
        <end position="820"/>
    </location>
</feature>
<dbReference type="InterPro" id="IPR001296">
    <property type="entry name" value="Glyco_trans_1"/>
</dbReference>